<keyword evidence="2" id="KW-1185">Reference proteome</keyword>
<dbReference type="KEGG" id="dbk:DGMP_22490"/>
<evidence type="ECO:0000313" key="1">
    <source>
        <dbReference type="EMBL" id="BCL61556.1"/>
    </source>
</evidence>
<dbReference type="RefSeq" id="WP_228853993.1">
    <property type="nucleotide sequence ID" value="NZ_AP024086.1"/>
</dbReference>
<sequence>MTQHYSASPAASRFKLFHELMQHKVRHILLISTPYEAWIMEQDCRLSEQIVHEYSGLNLSHPPG</sequence>
<gene>
    <name evidence="1" type="ORF">DGMP_22490</name>
</gene>
<name>A0A8D5FUF1_9BACT</name>
<dbReference type="Proteomes" id="UP000826725">
    <property type="component" value="Chromosome"/>
</dbReference>
<reference evidence="1" key="1">
    <citation type="submission" date="2020-09" db="EMBL/GenBank/DDBJ databases">
        <title>Desulfogranum mesoprofundum gen. nov., sp. nov., a novel mesophilic, sulfate-reducing chemolithoautotroph isolated from a deep-sea hydrothermal vent chimney in the Suiyo Seamount.</title>
        <authorList>
            <person name="Hashimoto Y."/>
            <person name="Nakagawa S."/>
        </authorList>
    </citation>
    <scope>NUCLEOTIDE SEQUENCE</scope>
    <source>
        <strain evidence="1">KT2</strain>
    </source>
</reference>
<dbReference type="EMBL" id="AP024086">
    <property type="protein sequence ID" value="BCL61556.1"/>
    <property type="molecule type" value="Genomic_DNA"/>
</dbReference>
<organism evidence="1 2">
    <name type="scientific">Desulfomarina profundi</name>
    <dbReference type="NCBI Taxonomy" id="2772557"/>
    <lineage>
        <taxon>Bacteria</taxon>
        <taxon>Pseudomonadati</taxon>
        <taxon>Thermodesulfobacteriota</taxon>
        <taxon>Desulfobulbia</taxon>
        <taxon>Desulfobulbales</taxon>
        <taxon>Desulfobulbaceae</taxon>
        <taxon>Desulfomarina</taxon>
    </lineage>
</organism>
<protein>
    <submittedName>
        <fullName evidence="1">Uncharacterized protein</fullName>
    </submittedName>
</protein>
<proteinExistence type="predicted"/>
<dbReference type="AlphaFoldDB" id="A0A8D5FUF1"/>
<accession>A0A8D5FUF1</accession>
<evidence type="ECO:0000313" key="2">
    <source>
        <dbReference type="Proteomes" id="UP000826725"/>
    </source>
</evidence>